<dbReference type="Gene3D" id="2.40.50.690">
    <property type="match status" value="1"/>
</dbReference>
<keyword evidence="7 15" id="KW-0269">Exonuclease</keyword>
<keyword evidence="9" id="KW-0539">Nucleus</keyword>
<dbReference type="GO" id="GO:0016075">
    <property type="term" value="P:rRNA catabolic process"/>
    <property type="evidence" value="ECO:0007669"/>
    <property type="project" value="TreeGrafter"/>
</dbReference>
<dbReference type="InterPro" id="IPR012340">
    <property type="entry name" value="NA-bd_OB-fold"/>
</dbReference>
<dbReference type="SUPFAM" id="SSF50249">
    <property type="entry name" value="Nucleic acid-binding proteins"/>
    <property type="match status" value="2"/>
</dbReference>
<dbReference type="GO" id="GO:0004519">
    <property type="term" value="F:endonuclease activity"/>
    <property type="evidence" value="ECO:0007669"/>
    <property type="project" value="TreeGrafter"/>
</dbReference>
<dbReference type="OrthoDB" id="372421at2759"/>
<dbReference type="InterPro" id="IPR050180">
    <property type="entry name" value="RNR_Ribonuclease"/>
</dbReference>
<dbReference type="PANTHER" id="PTHR23355:SF35">
    <property type="entry name" value="EXOSOME COMPLEX EXONUCLEASE RRP44"/>
    <property type="match status" value="1"/>
</dbReference>
<keyword evidence="5" id="KW-0378">Hydrolase</keyword>
<evidence type="ECO:0000256" key="7">
    <source>
        <dbReference type="ARBA" id="ARBA00022839"/>
    </source>
</evidence>
<organism evidence="15 16">
    <name type="scientific">Paramuricea clavata</name>
    <name type="common">Red gorgonian</name>
    <name type="synonym">Violescent sea-whip</name>
    <dbReference type="NCBI Taxonomy" id="317549"/>
    <lineage>
        <taxon>Eukaryota</taxon>
        <taxon>Metazoa</taxon>
        <taxon>Cnidaria</taxon>
        <taxon>Anthozoa</taxon>
        <taxon>Octocorallia</taxon>
        <taxon>Malacalcyonacea</taxon>
        <taxon>Plexauridae</taxon>
        <taxon>Paramuricea</taxon>
    </lineage>
</organism>
<keyword evidence="4" id="KW-0540">Nuclease</keyword>
<dbReference type="FunFam" id="2.40.50.700:FF:000001">
    <property type="entry name" value="Exosome complex exonuclease exoribonuclease (Rrp44)"/>
    <property type="match status" value="1"/>
</dbReference>
<dbReference type="InterPro" id="IPR041505">
    <property type="entry name" value="Dis3_CSD2"/>
</dbReference>
<keyword evidence="3" id="KW-0698">rRNA processing</keyword>
<dbReference type="GO" id="GO:0000175">
    <property type="term" value="F:3'-5'-RNA exonuclease activity"/>
    <property type="evidence" value="ECO:0007669"/>
    <property type="project" value="UniProtKB-ARBA"/>
</dbReference>
<dbReference type="PANTHER" id="PTHR23355">
    <property type="entry name" value="RIBONUCLEASE"/>
    <property type="match status" value="1"/>
</dbReference>
<comment type="similarity">
    <text evidence="2">Belongs to the RNR ribonuclease family.</text>
</comment>
<name>A0A6S7ISE9_PARCT</name>
<keyword evidence="6" id="KW-0271">Exosome</keyword>
<evidence type="ECO:0000256" key="11">
    <source>
        <dbReference type="ARBA" id="ARBA00077930"/>
    </source>
</evidence>
<dbReference type="InterPro" id="IPR033771">
    <property type="entry name" value="Rrp44_CSD1"/>
</dbReference>
<evidence type="ECO:0000313" key="15">
    <source>
        <dbReference type="EMBL" id="CAB4022235.1"/>
    </source>
</evidence>
<feature type="region of interest" description="Disordered" evidence="12">
    <location>
        <begin position="43"/>
        <end position="62"/>
    </location>
</feature>
<dbReference type="Gene3D" id="2.40.50.700">
    <property type="match status" value="1"/>
</dbReference>
<feature type="non-terminal residue" evidence="15">
    <location>
        <position position="1"/>
    </location>
</feature>
<comment type="subcellular location">
    <subcellularLocation>
        <location evidence="1">Nucleus</location>
    </subcellularLocation>
</comment>
<dbReference type="Proteomes" id="UP001152795">
    <property type="component" value="Unassembled WGS sequence"/>
</dbReference>
<evidence type="ECO:0000256" key="1">
    <source>
        <dbReference type="ARBA" id="ARBA00004123"/>
    </source>
</evidence>
<evidence type="ECO:0000256" key="6">
    <source>
        <dbReference type="ARBA" id="ARBA00022835"/>
    </source>
</evidence>
<proteinExistence type="inferred from homology"/>
<dbReference type="EMBL" id="CACRXK020011878">
    <property type="protein sequence ID" value="CAB4022235.1"/>
    <property type="molecule type" value="Genomic_DNA"/>
</dbReference>
<dbReference type="GO" id="GO:0006364">
    <property type="term" value="P:rRNA processing"/>
    <property type="evidence" value="ECO:0007669"/>
    <property type="project" value="UniProtKB-KW"/>
</dbReference>
<keyword evidence="16" id="KW-1185">Reference proteome</keyword>
<sequence>MARIVLLTNDAANREKALNENLQSCSVQDYVKSLKDNGELLDKLASDDNNSAGQSTDGKSKQIYPEHLPLTKLQTGVKSGKYLQGKFFASRDNYLEASISVYDQNEQIFIQGLVNLNRAVNEDIVCVEVLPEQDWTCPSSIVIDEEIKEEEAEESTTKQNNQRNKKKQKSGRVVGIIRRNWRPYCGVLSPSPNPQATRHLFVAAEKRIPRIRIETRQAEILKGQKIIVSIDSWPRSSKYPVGHFVKKLGSIGDKETENEVLLLEHEIPHLPFSTVVLNDLPKETWFISDEEIKLRRDLRDLSICSVDPPGCTDIDDALHWRPLPNGNFE</sequence>
<comment type="caution">
    <text evidence="15">The sequence shown here is derived from an EMBL/GenBank/DDBJ whole genome shotgun (WGS) entry which is preliminary data.</text>
</comment>
<dbReference type="FunFam" id="2.40.50.690:FF:000010">
    <property type="entry name" value="Rrp44p homologue, putative"/>
    <property type="match status" value="1"/>
</dbReference>
<evidence type="ECO:0000256" key="3">
    <source>
        <dbReference type="ARBA" id="ARBA00022552"/>
    </source>
</evidence>
<evidence type="ECO:0000256" key="10">
    <source>
        <dbReference type="ARBA" id="ARBA00077221"/>
    </source>
</evidence>
<feature type="compositionally biased region" description="Polar residues" evidence="12">
    <location>
        <begin position="47"/>
        <end position="57"/>
    </location>
</feature>
<dbReference type="GO" id="GO:0071031">
    <property type="term" value="P:nuclear mRNA surveillance of mRNA 3'-end processing"/>
    <property type="evidence" value="ECO:0007669"/>
    <property type="project" value="TreeGrafter"/>
</dbReference>
<dbReference type="Pfam" id="PF17849">
    <property type="entry name" value="OB_Dis3"/>
    <property type="match status" value="1"/>
</dbReference>
<dbReference type="GO" id="GO:0000177">
    <property type="term" value="C:cytoplasmic exosome (RNase complex)"/>
    <property type="evidence" value="ECO:0007669"/>
    <property type="project" value="TreeGrafter"/>
</dbReference>
<feature type="region of interest" description="Disordered" evidence="12">
    <location>
        <begin position="148"/>
        <end position="170"/>
    </location>
</feature>
<reference evidence="15" key="1">
    <citation type="submission" date="2020-04" db="EMBL/GenBank/DDBJ databases">
        <authorList>
            <person name="Alioto T."/>
            <person name="Alioto T."/>
            <person name="Gomez Garrido J."/>
        </authorList>
    </citation>
    <scope>NUCLEOTIDE SEQUENCE</scope>
    <source>
        <strain evidence="15">A484AB</strain>
    </source>
</reference>
<dbReference type="GO" id="GO:0000176">
    <property type="term" value="C:nuclear exosome (RNase complex)"/>
    <property type="evidence" value="ECO:0007669"/>
    <property type="project" value="TreeGrafter"/>
</dbReference>
<feature type="domain" description="CSD1" evidence="13">
    <location>
        <begin position="64"/>
        <end position="151"/>
    </location>
</feature>
<dbReference type="GO" id="GO:0003723">
    <property type="term" value="F:RNA binding"/>
    <property type="evidence" value="ECO:0007669"/>
    <property type="project" value="UniProtKB-KW"/>
</dbReference>
<evidence type="ECO:0000256" key="2">
    <source>
        <dbReference type="ARBA" id="ARBA00005785"/>
    </source>
</evidence>
<evidence type="ECO:0000256" key="8">
    <source>
        <dbReference type="ARBA" id="ARBA00022884"/>
    </source>
</evidence>
<evidence type="ECO:0000313" key="16">
    <source>
        <dbReference type="Proteomes" id="UP001152795"/>
    </source>
</evidence>
<evidence type="ECO:0000256" key="12">
    <source>
        <dbReference type="SAM" id="MobiDB-lite"/>
    </source>
</evidence>
<evidence type="ECO:0000256" key="4">
    <source>
        <dbReference type="ARBA" id="ARBA00022722"/>
    </source>
</evidence>
<dbReference type="Gene3D" id="3.40.50.1010">
    <property type="entry name" value="5'-nuclease"/>
    <property type="match status" value="1"/>
</dbReference>
<protein>
    <recommendedName>
        <fullName evidence="10">Protein DIS3 homolog</fullName>
    </recommendedName>
    <alternativeName>
        <fullName evidence="11">Ribosomal RNA-processing protein 44</fullName>
    </alternativeName>
</protein>
<gene>
    <name evidence="15" type="ORF">PACLA_8A066799</name>
</gene>
<evidence type="ECO:0000256" key="5">
    <source>
        <dbReference type="ARBA" id="ARBA00022801"/>
    </source>
</evidence>
<keyword evidence="8" id="KW-0694">RNA-binding</keyword>
<evidence type="ECO:0000259" key="14">
    <source>
        <dbReference type="Pfam" id="PF17849"/>
    </source>
</evidence>
<accession>A0A6S7ISE9</accession>
<evidence type="ECO:0000256" key="9">
    <source>
        <dbReference type="ARBA" id="ARBA00023242"/>
    </source>
</evidence>
<evidence type="ECO:0000259" key="13">
    <source>
        <dbReference type="Pfam" id="PF17216"/>
    </source>
</evidence>
<dbReference type="AlphaFoldDB" id="A0A6S7ISE9"/>
<feature type="domain" description="CSD2" evidence="14">
    <location>
        <begin position="200"/>
        <end position="266"/>
    </location>
</feature>
<dbReference type="Pfam" id="PF17216">
    <property type="entry name" value="Rrp44_CSD1"/>
    <property type="match status" value="1"/>
</dbReference>